<evidence type="ECO:0000256" key="3">
    <source>
        <dbReference type="ARBA" id="ARBA00022679"/>
    </source>
</evidence>
<evidence type="ECO:0000256" key="2">
    <source>
        <dbReference type="ARBA" id="ARBA00017703"/>
    </source>
</evidence>
<dbReference type="Pfam" id="PF06144">
    <property type="entry name" value="DNA_pol3_delta"/>
    <property type="match status" value="1"/>
</dbReference>
<evidence type="ECO:0000259" key="10">
    <source>
        <dbReference type="Pfam" id="PF06144"/>
    </source>
</evidence>
<dbReference type="RefSeq" id="WP_157591275.1">
    <property type="nucleotide sequence ID" value="NZ_CP037953.1"/>
</dbReference>
<dbReference type="GO" id="GO:0006261">
    <property type="term" value="P:DNA-templated DNA replication"/>
    <property type="evidence" value="ECO:0007669"/>
    <property type="project" value="TreeGrafter"/>
</dbReference>
<reference evidence="12 13" key="1">
    <citation type="submission" date="2019-03" db="EMBL/GenBank/DDBJ databases">
        <title>Genomic Encyclopedia of Type Strains, Phase IV (KMG-IV): sequencing the most valuable type-strain genomes for metagenomic binning, comparative biology and taxonomic classification.</title>
        <authorList>
            <person name="Goeker M."/>
        </authorList>
    </citation>
    <scope>NUCLEOTIDE SEQUENCE [LARGE SCALE GENOMIC DNA]</scope>
    <source>
        <strain evidence="12 13">DSM 103792</strain>
    </source>
</reference>
<keyword evidence="5" id="KW-0235">DNA replication</keyword>
<dbReference type="InterPro" id="IPR010372">
    <property type="entry name" value="DNA_pol3_delta_N"/>
</dbReference>
<gene>
    <name evidence="12" type="ORF">EV696_13517</name>
</gene>
<dbReference type="InterPro" id="IPR048466">
    <property type="entry name" value="DNA_pol3_delta-like_C"/>
</dbReference>
<feature type="domain" description="DNA polymerase III delta subunit-like C-terminal" evidence="11">
    <location>
        <begin position="212"/>
        <end position="331"/>
    </location>
</feature>
<comment type="similarity">
    <text evidence="7">Belongs to the DNA polymerase HolA subunit family.</text>
</comment>
<dbReference type="EMBL" id="SNYM01000035">
    <property type="protein sequence ID" value="TDQ42428.1"/>
    <property type="molecule type" value="Genomic_DNA"/>
</dbReference>
<dbReference type="SUPFAM" id="SSF48019">
    <property type="entry name" value="post-AAA+ oligomerization domain-like"/>
    <property type="match status" value="1"/>
</dbReference>
<dbReference type="NCBIfam" id="TIGR01128">
    <property type="entry name" value="holA"/>
    <property type="match status" value="1"/>
</dbReference>
<sequence>MRVDPSALSAQLGKAIPAGLVVIGDELLLREEALDTIRQSAKAQGFTERDVFTIDKQTDFAALDQGAANFSLFASRKIQEYHFSQTPNKDGQQFLQARSQSDDVDTLTVVVLPELKRKEMESVWCRALLDRFMLVPVVTVDVQAFPRWLADRLQREQLTIDAAGREQLLHWFEGNLLACSQLLTQLKLLYGQQPISADEIRNVASENARYQLFDIVDLAFNGDSARVLRMWQGLLAEDGQSHMRTLSGVLARDLQQLAQLRFLLARGESSANALRAVNVWRQRQGPFMQACKRLSVADIQHLLQQLSQIDQALKGVLQHNPARLIEQLLLRIAGLQVAA</sequence>
<dbReference type="PANTHER" id="PTHR34388">
    <property type="entry name" value="DNA POLYMERASE III SUBUNIT DELTA"/>
    <property type="match status" value="1"/>
</dbReference>
<accession>A0A4R6U7C7</accession>
<feature type="domain" description="DNA polymerase III delta N-terminal" evidence="10">
    <location>
        <begin position="21"/>
        <end position="124"/>
    </location>
</feature>
<keyword evidence="13" id="KW-1185">Reference proteome</keyword>
<dbReference type="Gene3D" id="1.10.8.60">
    <property type="match status" value="1"/>
</dbReference>
<keyword evidence="4" id="KW-0548">Nucleotidyltransferase</keyword>
<evidence type="ECO:0000256" key="9">
    <source>
        <dbReference type="NCBIfam" id="TIGR01128"/>
    </source>
</evidence>
<comment type="caution">
    <text evidence="12">The sequence shown here is derived from an EMBL/GenBank/DDBJ whole genome shotgun (WGS) entry which is preliminary data.</text>
</comment>
<keyword evidence="6" id="KW-0239">DNA-directed DNA polymerase</keyword>
<evidence type="ECO:0000256" key="4">
    <source>
        <dbReference type="ARBA" id="ARBA00022695"/>
    </source>
</evidence>
<evidence type="ECO:0000256" key="1">
    <source>
        <dbReference type="ARBA" id="ARBA00012417"/>
    </source>
</evidence>
<dbReference type="SUPFAM" id="SSF52540">
    <property type="entry name" value="P-loop containing nucleoside triphosphate hydrolases"/>
    <property type="match status" value="1"/>
</dbReference>
<name>A0A4R6U7C7_9GAMM</name>
<dbReference type="AlphaFoldDB" id="A0A4R6U7C7"/>
<dbReference type="InterPro" id="IPR005790">
    <property type="entry name" value="DNA_polIII_delta"/>
</dbReference>
<dbReference type="GO" id="GO:0003677">
    <property type="term" value="F:DNA binding"/>
    <property type="evidence" value="ECO:0007669"/>
    <property type="project" value="InterPro"/>
</dbReference>
<evidence type="ECO:0000313" key="12">
    <source>
        <dbReference type="EMBL" id="TDQ42428.1"/>
    </source>
</evidence>
<protein>
    <recommendedName>
        <fullName evidence="2 9">DNA polymerase III subunit delta</fullName>
        <ecNumber evidence="1 9">2.7.7.7</ecNumber>
    </recommendedName>
</protein>
<dbReference type="GO" id="GO:0009360">
    <property type="term" value="C:DNA polymerase III complex"/>
    <property type="evidence" value="ECO:0007669"/>
    <property type="project" value="UniProtKB-UniRule"/>
</dbReference>
<organism evidence="12 13">
    <name type="scientific">Permianibacter aggregans</name>
    <dbReference type="NCBI Taxonomy" id="1510150"/>
    <lineage>
        <taxon>Bacteria</taxon>
        <taxon>Pseudomonadati</taxon>
        <taxon>Pseudomonadota</taxon>
        <taxon>Gammaproteobacteria</taxon>
        <taxon>Pseudomonadales</taxon>
        <taxon>Pseudomonadaceae</taxon>
        <taxon>Permianibacter</taxon>
    </lineage>
</organism>
<dbReference type="Gene3D" id="3.40.50.300">
    <property type="entry name" value="P-loop containing nucleotide triphosphate hydrolases"/>
    <property type="match status" value="1"/>
</dbReference>
<evidence type="ECO:0000259" key="11">
    <source>
        <dbReference type="Pfam" id="PF21694"/>
    </source>
</evidence>
<evidence type="ECO:0000256" key="5">
    <source>
        <dbReference type="ARBA" id="ARBA00022705"/>
    </source>
</evidence>
<evidence type="ECO:0000313" key="13">
    <source>
        <dbReference type="Proteomes" id="UP000295375"/>
    </source>
</evidence>
<dbReference type="Proteomes" id="UP000295375">
    <property type="component" value="Unassembled WGS sequence"/>
</dbReference>
<dbReference type="GO" id="GO:0003887">
    <property type="term" value="F:DNA-directed DNA polymerase activity"/>
    <property type="evidence" value="ECO:0007669"/>
    <property type="project" value="UniProtKB-UniRule"/>
</dbReference>
<dbReference type="Gene3D" id="1.20.272.10">
    <property type="match status" value="1"/>
</dbReference>
<evidence type="ECO:0000256" key="7">
    <source>
        <dbReference type="ARBA" id="ARBA00034754"/>
    </source>
</evidence>
<dbReference type="PANTHER" id="PTHR34388:SF1">
    <property type="entry name" value="DNA POLYMERASE III SUBUNIT DELTA"/>
    <property type="match status" value="1"/>
</dbReference>
<proteinExistence type="inferred from homology"/>
<keyword evidence="3" id="KW-0808">Transferase</keyword>
<comment type="catalytic activity">
    <reaction evidence="8">
        <text>DNA(n) + a 2'-deoxyribonucleoside 5'-triphosphate = DNA(n+1) + diphosphate</text>
        <dbReference type="Rhea" id="RHEA:22508"/>
        <dbReference type="Rhea" id="RHEA-COMP:17339"/>
        <dbReference type="Rhea" id="RHEA-COMP:17340"/>
        <dbReference type="ChEBI" id="CHEBI:33019"/>
        <dbReference type="ChEBI" id="CHEBI:61560"/>
        <dbReference type="ChEBI" id="CHEBI:173112"/>
        <dbReference type="EC" id="2.7.7.7"/>
    </reaction>
</comment>
<dbReference type="Pfam" id="PF21694">
    <property type="entry name" value="DNA_pol3_delta_C"/>
    <property type="match status" value="1"/>
</dbReference>
<dbReference type="CDD" id="cd18138">
    <property type="entry name" value="HLD_clamp_pol_III_delta"/>
    <property type="match status" value="1"/>
</dbReference>
<dbReference type="InterPro" id="IPR027417">
    <property type="entry name" value="P-loop_NTPase"/>
</dbReference>
<evidence type="ECO:0000256" key="8">
    <source>
        <dbReference type="ARBA" id="ARBA00049244"/>
    </source>
</evidence>
<dbReference type="InterPro" id="IPR008921">
    <property type="entry name" value="DNA_pol3_clamp-load_cplx_C"/>
</dbReference>
<dbReference type="EC" id="2.7.7.7" evidence="1 9"/>
<evidence type="ECO:0000256" key="6">
    <source>
        <dbReference type="ARBA" id="ARBA00022932"/>
    </source>
</evidence>